<dbReference type="AlphaFoldDB" id="A0AAD5JNA3"/>
<dbReference type="PANTHER" id="PTHR24304:SF2">
    <property type="entry name" value="24-HYDROXYCHOLESTEROL 7-ALPHA-HYDROXYLASE"/>
    <property type="match status" value="1"/>
</dbReference>
<reference evidence="5" key="1">
    <citation type="journal article" date="2022" name="IScience">
        <title>Evolution of zygomycete secretomes and the origins of terrestrial fungal ecologies.</title>
        <authorList>
            <person name="Chang Y."/>
            <person name="Wang Y."/>
            <person name="Mondo S."/>
            <person name="Ahrendt S."/>
            <person name="Andreopoulos W."/>
            <person name="Barry K."/>
            <person name="Beard J."/>
            <person name="Benny G.L."/>
            <person name="Blankenship S."/>
            <person name="Bonito G."/>
            <person name="Cuomo C."/>
            <person name="Desiro A."/>
            <person name="Gervers K.A."/>
            <person name="Hundley H."/>
            <person name="Kuo A."/>
            <person name="LaButti K."/>
            <person name="Lang B.F."/>
            <person name="Lipzen A."/>
            <person name="O'Donnell K."/>
            <person name="Pangilinan J."/>
            <person name="Reynolds N."/>
            <person name="Sandor L."/>
            <person name="Smith M.E."/>
            <person name="Tsang A."/>
            <person name="Grigoriev I.V."/>
            <person name="Stajich J.E."/>
            <person name="Spatafora J.W."/>
        </authorList>
    </citation>
    <scope>NUCLEOTIDE SEQUENCE</scope>
    <source>
        <strain evidence="5">RSA 2281</strain>
    </source>
</reference>
<comment type="similarity">
    <text evidence="1">Belongs to the cytochrome P450 family.</text>
</comment>
<keyword evidence="4" id="KW-0408">Iron</keyword>
<dbReference type="InterPro" id="IPR036396">
    <property type="entry name" value="Cyt_P450_sf"/>
</dbReference>
<dbReference type="PANTHER" id="PTHR24304">
    <property type="entry name" value="CYTOCHROME P450 FAMILY 7"/>
    <property type="match status" value="1"/>
</dbReference>
<protein>
    <submittedName>
        <fullName evidence="5">Uncharacterized protein</fullName>
    </submittedName>
</protein>
<dbReference type="Proteomes" id="UP001209540">
    <property type="component" value="Unassembled WGS sequence"/>
</dbReference>
<dbReference type="InterPro" id="IPR050529">
    <property type="entry name" value="CYP450_sterol_14alpha_dmase"/>
</dbReference>
<name>A0AAD5JNA3_9FUNG</name>
<keyword evidence="2" id="KW-0349">Heme</keyword>
<dbReference type="GO" id="GO:0005506">
    <property type="term" value="F:iron ion binding"/>
    <property type="evidence" value="ECO:0007669"/>
    <property type="project" value="InterPro"/>
</dbReference>
<dbReference type="GO" id="GO:0020037">
    <property type="term" value="F:heme binding"/>
    <property type="evidence" value="ECO:0007669"/>
    <property type="project" value="InterPro"/>
</dbReference>
<keyword evidence="6" id="KW-1185">Reference proteome</keyword>
<evidence type="ECO:0000256" key="3">
    <source>
        <dbReference type="ARBA" id="ARBA00022723"/>
    </source>
</evidence>
<dbReference type="SUPFAM" id="SSF48264">
    <property type="entry name" value="Cytochrome P450"/>
    <property type="match status" value="1"/>
</dbReference>
<organism evidence="5 6">
    <name type="scientific">Phascolomyces articulosus</name>
    <dbReference type="NCBI Taxonomy" id="60185"/>
    <lineage>
        <taxon>Eukaryota</taxon>
        <taxon>Fungi</taxon>
        <taxon>Fungi incertae sedis</taxon>
        <taxon>Mucoromycota</taxon>
        <taxon>Mucoromycotina</taxon>
        <taxon>Mucoromycetes</taxon>
        <taxon>Mucorales</taxon>
        <taxon>Lichtheimiaceae</taxon>
        <taxon>Phascolomyces</taxon>
    </lineage>
</organism>
<dbReference type="GO" id="GO:0016705">
    <property type="term" value="F:oxidoreductase activity, acting on paired donors, with incorporation or reduction of molecular oxygen"/>
    <property type="evidence" value="ECO:0007669"/>
    <property type="project" value="InterPro"/>
</dbReference>
<dbReference type="EMBL" id="JAIXMP010000049">
    <property type="protein sequence ID" value="KAI9245892.1"/>
    <property type="molecule type" value="Genomic_DNA"/>
</dbReference>
<keyword evidence="3" id="KW-0479">Metal-binding</keyword>
<sequence>MILVRDMISRLNQHQESIVDLVIGNNHKNIEKLAVTTTITTATTLLLYYMIKKITSKDIDPTPVIPYRWPILGSSIEYFKDKKKFAKEKTEQYGPVFRVHLFGQMVTVVDGNTAHEVFMNPNLDFIKSTHKYFDVPKLLTGLRYDMPENMFRDFIIKEMAQKLPKHSNHFDEECTNVAAEVLGNLKGME</sequence>
<evidence type="ECO:0000256" key="1">
    <source>
        <dbReference type="ARBA" id="ARBA00010617"/>
    </source>
</evidence>
<evidence type="ECO:0000256" key="2">
    <source>
        <dbReference type="ARBA" id="ARBA00022617"/>
    </source>
</evidence>
<proteinExistence type="inferred from homology"/>
<reference evidence="5" key="2">
    <citation type="submission" date="2023-02" db="EMBL/GenBank/DDBJ databases">
        <authorList>
            <consortium name="DOE Joint Genome Institute"/>
            <person name="Mondo S.J."/>
            <person name="Chang Y."/>
            <person name="Wang Y."/>
            <person name="Ahrendt S."/>
            <person name="Andreopoulos W."/>
            <person name="Barry K."/>
            <person name="Beard J."/>
            <person name="Benny G.L."/>
            <person name="Blankenship S."/>
            <person name="Bonito G."/>
            <person name="Cuomo C."/>
            <person name="Desiro A."/>
            <person name="Gervers K.A."/>
            <person name="Hundley H."/>
            <person name="Kuo A."/>
            <person name="LaButti K."/>
            <person name="Lang B.F."/>
            <person name="Lipzen A."/>
            <person name="O'Donnell K."/>
            <person name="Pangilinan J."/>
            <person name="Reynolds N."/>
            <person name="Sandor L."/>
            <person name="Smith M.W."/>
            <person name="Tsang A."/>
            <person name="Grigoriev I.V."/>
            <person name="Stajich J.E."/>
            <person name="Spatafora J.W."/>
        </authorList>
    </citation>
    <scope>NUCLEOTIDE SEQUENCE</scope>
    <source>
        <strain evidence="5">RSA 2281</strain>
    </source>
</reference>
<comment type="caution">
    <text evidence="5">The sequence shown here is derived from an EMBL/GenBank/DDBJ whole genome shotgun (WGS) entry which is preliminary data.</text>
</comment>
<dbReference type="GO" id="GO:0004497">
    <property type="term" value="F:monooxygenase activity"/>
    <property type="evidence" value="ECO:0007669"/>
    <property type="project" value="InterPro"/>
</dbReference>
<dbReference type="Gene3D" id="1.10.630.10">
    <property type="entry name" value="Cytochrome P450"/>
    <property type="match status" value="1"/>
</dbReference>
<evidence type="ECO:0000256" key="4">
    <source>
        <dbReference type="ARBA" id="ARBA00023004"/>
    </source>
</evidence>
<gene>
    <name evidence="5" type="ORF">BDA99DRAFT_271950</name>
</gene>
<evidence type="ECO:0000313" key="5">
    <source>
        <dbReference type="EMBL" id="KAI9245892.1"/>
    </source>
</evidence>
<evidence type="ECO:0000313" key="6">
    <source>
        <dbReference type="Proteomes" id="UP001209540"/>
    </source>
</evidence>
<accession>A0AAD5JNA3</accession>